<name>A0A9W5IRU8_NEISU</name>
<dbReference type="PROSITE" id="PS51186">
    <property type="entry name" value="GNAT"/>
    <property type="match status" value="1"/>
</dbReference>
<evidence type="ECO:0000313" key="6">
    <source>
        <dbReference type="Proteomes" id="UP000004621"/>
    </source>
</evidence>
<dbReference type="InterPro" id="IPR016181">
    <property type="entry name" value="Acyl_CoA_acyltransferase"/>
</dbReference>
<evidence type="ECO:0000313" key="5">
    <source>
        <dbReference type="EMBL" id="EFC52618.1"/>
    </source>
</evidence>
<accession>A0A9W5IRU8</accession>
<organism evidence="5 6">
    <name type="scientific">Neisseria subflava NJ9703</name>
    <dbReference type="NCBI Taxonomy" id="546268"/>
    <lineage>
        <taxon>Bacteria</taxon>
        <taxon>Pseudomonadati</taxon>
        <taxon>Pseudomonadota</taxon>
        <taxon>Betaproteobacteria</taxon>
        <taxon>Neisseriales</taxon>
        <taxon>Neisseriaceae</taxon>
        <taxon>Neisseria</taxon>
    </lineage>
</organism>
<dbReference type="SUPFAM" id="SSF55729">
    <property type="entry name" value="Acyl-CoA N-acyltransferases (Nat)"/>
    <property type="match status" value="1"/>
</dbReference>
<keyword evidence="2" id="KW-0547">Nucleotide-binding</keyword>
<evidence type="ECO:0000256" key="3">
    <source>
        <dbReference type="ARBA" id="ARBA00022840"/>
    </source>
</evidence>
<dbReference type="SUPFAM" id="SSF51735">
    <property type="entry name" value="NAD(P)-binding Rossmann-fold domains"/>
    <property type="match status" value="1"/>
</dbReference>
<dbReference type="InterPro" id="IPR016102">
    <property type="entry name" value="Succinyl-CoA_synth-like"/>
</dbReference>
<dbReference type="Pfam" id="PF13380">
    <property type="entry name" value="CoA_binding_2"/>
    <property type="match status" value="1"/>
</dbReference>
<evidence type="ECO:0000256" key="2">
    <source>
        <dbReference type="ARBA" id="ARBA00022741"/>
    </source>
</evidence>
<proteinExistence type="predicted"/>
<dbReference type="GO" id="GO:0005524">
    <property type="term" value="F:ATP binding"/>
    <property type="evidence" value="ECO:0007669"/>
    <property type="project" value="UniProtKB-KW"/>
</dbReference>
<dbReference type="Gene3D" id="3.40.630.30">
    <property type="match status" value="1"/>
</dbReference>
<dbReference type="InterPro" id="IPR036291">
    <property type="entry name" value="NAD(P)-bd_dom_sf"/>
</dbReference>
<comment type="caution">
    <text evidence="5">The sequence shown here is derived from an EMBL/GenBank/DDBJ whole genome shotgun (WGS) entry which is preliminary data.</text>
</comment>
<keyword evidence="1" id="KW-0436">Ligase</keyword>
<dbReference type="GO" id="GO:0016747">
    <property type="term" value="F:acyltransferase activity, transferring groups other than amino-acyl groups"/>
    <property type="evidence" value="ECO:0007669"/>
    <property type="project" value="InterPro"/>
</dbReference>
<dbReference type="InterPro" id="IPR003781">
    <property type="entry name" value="CoA-bd"/>
</dbReference>
<dbReference type="GO" id="GO:0016874">
    <property type="term" value="F:ligase activity"/>
    <property type="evidence" value="ECO:0007669"/>
    <property type="project" value="UniProtKB-KW"/>
</dbReference>
<dbReference type="EMBL" id="ACEO02000003">
    <property type="protein sequence ID" value="EFC52618.1"/>
    <property type="molecule type" value="Genomic_DNA"/>
</dbReference>
<dbReference type="InterPro" id="IPR000182">
    <property type="entry name" value="GNAT_dom"/>
</dbReference>
<dbReference type="PANTHER" id="PTHR43334">
    <property type="entry name" value="ACETATE--COA LIGASE [ADP-FORMING]"/>
    <property type="match status" value="1"/>
</dbReference>
<dbReference type="InterPro" id="IPR051538">
    <property type="entry name" value="Acyl-CoA_Synth/Transferase"/>
</dbReference>
<dbReference type="Gene3D" id="3.40.50.261">
    <property type="entry name" value="Succinyl-CoA synthetase domains"/>
    <property type="match status" value="1"/>
</dbReference>
<sequence length="798" mass="88680">MSATVQTGSGYFFMPEHIILVGASERPHSLGERIFSHLLGSSYQGKITPVNLRHSSVAGIPSYSSLSKIPGQADLVVAVIPPDHYDSLFKACRKKDLHHIILIQDWENLPPESCKNARSTIQKHHGDELNITVCNSAGIQLPSLNLNISTQTDYPAGHIALLTGHSTVSRNINHLLNTLHQGVSRHISLNYDLSPTTSADWLNRFGHNRHTKVAVIHYNPAENQRELFSAIRHFTRHTPLILLSTHYTDDTDKAILRSLSRHCNFQPVFNNAELEAALKAHLSGIPVITNPTILSDTPIEWLRTTANACELTLDLPTDVPSVRQGCIGSNPTPARIHRLALEQLQNPHTQALLGIISPDTPDAYSIHQTLDNLAQKTSKPILVSYRFSDGLTRFNTPEEALLTLYFRNQTAYLQQVQNTPAPAKTGRLKTPKSKSIDKAIASGQTELMAEALYLPPCQTQKHNAVQFRFNRHAIYGNILTAHYNGKTEAALPPFTTLDIQRLSQFAELDNTSVLNQFLHSLNTLIHNNQHIGDIILNYNGSQYSSTIIPKIVEKPATPTTKIPKKAVQTLEQAAAKMQSAAAYLQQKNPVAAEFLRNTGEAASELLHPKTETPEIQNVLAPYPSQTDTFTLPDGNTLHIRALEPEDAEAKQKFVRQLPAADRYTRFMTHTNELPPPTLARLTRLDFHAECAWVAFASDGRIVAVSRYSRINRNECEFGITLAPETRKTGLAGKMISLIIQTATQQGYQIMNAEILKENTPMLKLAEKSGFTVTPSETDRGLYQASLDLNEWQNSNKNK</sequence>
<dbReference type="SUPFAM" id="SSF52210">
    <property type="entry name" value="Succinyl-CoA synthetase domains"/>
    <property type="match status" value="1"/>
</dbReference>
<dbReference type="Gene3D" id="3.40.50.720">
    <property type="entry name" value="NAD(P)-binding Rossmann-like Domain"/>
    <property type="match status" value="1"/>
</dbReference>
<evidence type="ECO:0000256" key="1">
    <source>
        <dbReference type="ARBA" id="ARBA00022598"/>
    </source>
</evidence>
<evidence type="ECO:0000259" key="4">
    <source>
        <dbReference type="PROSITE" id="PS51186"/>
    </source>
</evidence>
<dbReference type="Pfam" id="PF13302">
    <property type="entry name" value="Acetyltransf_3"/>
    <property type="match status" value="1"/>
</dbReference>
<dbReference type="AlphaFoldDB" id="A0A9W5IRU8"/>
<reference evidence="5 6" key="1">
    <citation type="submission" date="2010-01" db="EMBL/GenBank/DDBJ databases">
        <authorList>
            <person name="Weinstock G."/>
            <person name="Sodergren E."/>
            <person name="Clifton S."/>
            <person name="Fulton L."/>
            <person name="Fulton B."/>
            <person name="Courtney L."/>
            <person name="Fronick C."/>
            <person name="Harrison M."/>
            <person name="Strong C."/>
            <person name="Farmer C."/>
            <person name="Delahaunty K."/>
            <person name="Markovic C."/>
            <person name="Hall O."/>
            <person name="Minx P."/>
            <person name="Tomlinson C."/>
            <person name="Mitreva M."/>
            <person name="Nelson J."/>
            <person name="Hou S."/>
            <person name="Wollam A."/>
            <person name="Pepin K.H."/>
            <person name="Johnson M."/>
            <person name="Bhonagiri V."/>
            <person name="Nash W.E."/>
            <person name="Warren W."/>
            <person name="Chinwalla A."/>
            <person name="Mardis E.R."/>
            <person name="Wilson R.K."/>
        </authorList>
    </citation>
    <scope>NUCLEOTIDE SEQUENCE [LARGE SCALE GENOMIC DNA]</scope>
    <source>
        <strain evidence="5 6">NJ9703</strain>
    </source>
</reference>
<dbReference type="PANTHER" id="PTHR43334:SF1">
    <property type="entry name" value="3-HYDROXYPROPIONATE--COA LIGASE [ADP-FORMING]"/>
    <property type="match status" value="1"/>
</dbReference>
<dbReference type="SMART" id="SM00881">
    <property type="entry name" value="CoA_binding"/>
    <property type="match status" value="1"/>
</dbReference>
<dbReference type="Proteomes" id="UP000004621">
    <property type="component" value="Unassembled WGS sequence"/>
</dbReference>
<gene>
    <name evidence="5" type="ORF">NEISUBOT_03973</name>
</gene>
<protein>
    <submittedName>
        <fullName evidence="5">CoA binding domain protein</fullName>
    </submittedName>
</protein>
<dbReference type="RefSeq" id="WP_004519641.1">
    <property type="nucleotide sequence ID" value="NZ_ACEO02000003.1"/>
</dbReference>
<feature type="domain" description="N-acetyltransferase" evidence="4">
    <location>
        <begin position="637"/>
        <end position="789"/>
    </location>
</feature>
<keyword evidence="3" id="KW-0067">ATP-binding</keyword>